<dbReference type="EMBL" id="HQ728266">
    <property type="protein sequence ID" value="AEJ81625.1"/>
    <property type="molecule type" value="Genomic_DNA"/>
</dbReference>
<organism evidence="1 2">
    <name type="scientific">Erwinia phage vB_EamP-S6</name>
    <dbReference type="NCBI Taxonomy" id="1051675"/>
    <lineage>
        <taxon>Viruses</taxon>
        <taxon>Duplodnaviria</taxon>
        <taxon>Heunggongvirae</taxon>
        <taxon>Uroviricota</taxon>
        <taxon>Caudoviricetes</taxon>
        <taxon>Schitoviridae</taxon>
        <taxon>Waedenswilvirus</taxon>
        <taxon>Waedenswilvirus S6</taxon>
    </lineage>
</organism>
<dbReference type="GeneID" id="14013794"/>
<dbReference type="RefSeq" id="YP_007005842.1">
    <property type="nucleotide sequence ID" value="NC_019514.1"/>
</dbReference>
<proteinExistence type="predicted"/>
<sequence>MLITQLLSQAEAQYGSLFFLVARRYGAIPNTHKTAGFLNTLAPSPAYYIAATRDADRQNNMRNSSADAMAYAVQGRLRR</sequence>
<dbReference type="KEGG" id="vg:14013794"/>
<protein>
    <submittedName>
        <fullName evidence="1">Gp106</fullName>
    </submittedName>
</protein>
<evidence type="ECO:0000313" key="1">
    <source>
        <dbReference type="EMBL" id="AEJ81625.1"/>
    </source>
</evidence>
<reference evidence="1 2" key="1">
    <citation type="journal article" date="2011" name="Appl. Environ. Microbiol.">
        <title>Novel Virulent and Broad-Host-Range Erwinia amylovora Bacteriophages Reveal a High Degree of Mosaicism and a Relationship to Enterobacteriaceae Phages.</title>
        <authorList>
            <person name="Born Y."/>
            <person name="Fieseler L."/>
            <person name="Marazzi J."/>
            <person name="Lurz R."/>
            <person name="Duffy B."/>
            <person name="Loessner M.J."/>
        </authorList>
    </citation>
    <scope>NUCLEOTIDE SEQUENCE [LARGE SCALE GENOMIC DNA]</scope>
</reference>
<evidence type="ECO:0000313" key="2">
    <source>
        <dbReference type="Proteomes" id="UP000008893"/>
    </source>
</evidence>
<name>G0YQJ8_9CAUD</name>
<keyword evidence="2" id="KW-1185">Reference proteome</keyword>
<dbReference type="Proteomes" id="UP000008893">
    <property type="component" value="Segment"/>
</dbReference>
<accession>G0YQJ8</accession>